<gene>
    <name evidence="1" type="ORF">BV133_3583</name>
</gene>
<dbReference type="SUPFAM" id="SSF54909">
    <property type="entry name" value="Dimeric alpha+beta barrel"/>
    <property type="match status" value="1"/>
</dbReference>
<protein>
    <recommendedName>
        <fullName evidence="2">Antibiotic biosynthesis monooxygenase</fullName>
    </recommendedName>
</protein>
<evidence type="ECO:0000313" key="1">
    <source>
        <dbReference type="EMBL" id="BAU59379.1"/>
    </source>
</evidence>
<reference evidence="1" key="1">
    <citation type="journal article" date="2015" name="Genome Announc.">
        <title>Complete Genome Sequence of the Bacteriochlorophyll b-Producing Photosynthetic Bacterium Blastochloris viridis.</title>
        <authorList>
            <person name="Tsukatani Y."/>
            <person name="Hirose Y."/>
            <person name="Harada J."/>
            <person name="Misawa N."/>
            <person name="Mori K."/>
            <person name="Inoue K."/>
            <person name="Tamiaki H."/>
        </authorList>
    </citation>
    <scope>NUCLEOTIDE SEQUENCE [LARGE SCALE GENOMIC DNA]</scope>
    <source>
        <strain evidence="1">DSM 133</strain>
    </source>
</reference>
<proteinExistence type="predicted"/>
<organism evidence="1">
    <name type="scientific">Blastochloris viridis</name>
    <name type="common">Rhodopseudomonas viridis</name>
    <dbReference type="NCBI Taxonomy" id="1079"/>
    <lineage>
        <taxon>Bacteria</taxon>
        <taxon>Pseudomonadati</taxon>
        <taxon>Pseudomonadota</taxon>
        <taxon>Alphaproteobacteria</taxon>
        <taxon>Hyphomicrobiales</taxon>
        <taxon>Blastochloridaceae</taxon>
        <taxon>Blastochloris</taxon>
    </lineage>
</organism>
<evidence type="ECO:0008006" key="2">
    <source>
        <dbReference type="Google" id="ProtNLM"/>
    </source>
</evidence>
<dbReference type="InterPro" id="IPR011008">
    <property type="entry name" value="Dimeric_a/b-barrel"/>
</dbReference>
<sequence length="106" mass="12553">MMISRIWHGWTTPDNAAAYETLLKTQVFPGIEEKRIKGYRGIELLQRPMGDEVEFITMMRFDSLDDIKAFAGEDFETAYVIEAARRLLKRFDARSQHYELRDQRSY</sequence>
<dbReference type="AlphaFoldDB" id="A0A182D6X4"/>
<accession>A0A182D6X4</accession>
<name>A0A182D6X4_BLAVI</name>
<dbReference type="EMBL" id="AP014854">
    <property type="protein sequence ID" value="BAU59379.1"/>
    <property type="molecule type" value="Genomic_DNA"/>
</dbReference>